<dbReference type="SMART" id="SM00382">
    <property type="entry name" value="AAA"/>
    <property type="match status" value="1"/>
</dbReference>
<dbReference type="Gene3D" id="1.10.8.80">
    <property type="entry name" value="Magnesium chelatase subunit I, C-Terminal domain"/>
    <property type="match status" value="1"/>
</dbReference>
<dbReference type="Gene3D" id="3.40.50.300">
    <property type="entry name" value="P-loop containing nucleotide triphosphate hydrolases"/>
    <property type="match status" value="1"/>
</dbReference>
<dbReference type="FunFam" id="3.40.50.300:FF:000640">
    <property type="entry name" value="MoxR family ATPase"/>
    <property type="match status" value="1"/>
</dbReference>
<comment type="similarity">
    <text evidence="3">Belongs to the MoxR family.</text>
</comment>
<dbReference type="PIRSF" id="PIRSF002849">
    <property type="entry name" value="AAA_ATPase_chaperone_MoxR_prd"/>
    <property type="match status" value="1"/>
</dbReference>
<keyword evidence="1" id="KW-0547">Nucleotide-binding</keyword>
<dbReference type="Pfam" id="PF17863">
    <property type="entry name" value="AAA_lid_2"/>
    <property type="match status" value="1"/>
</dbReference>
<protein>
    <submittedName>
        <fullName evidence="5">ATPase RavA</fullName>
    </submittedName>
</protein>
<dbReference type="PANTHER" id="PTHR42759">
    <property type="entry name" value="MOXR FAMILY PROTEIN"/>
    <property type="match status" value="1"/>
</dbReference>
<dbReference type="Proteomes" id="UP000320735">
    <property type="component" value="Unassembled WGS sequence"/>
</dbReference>
<dbReference type="Pfam" id="PF07726">
    <property type="entry name" value="AAA_3"/>
    <property type="match status" value="1"/>
</dbReference>
<dbReference type="OrthoDB" id="9808397at2"/>
<reference evidence="5 6" key="1">
    <citation type="submission" date="2019-02" db="EMBL/GenBank/DDBJ databases">
        <title>Deep-cultivation of Planctomycetes and their phenomic and genomic characterization uncovers novel biology.</title>
        <authorList>
            <person name="Wiegand S."/>
            <person name="Jogler M."/>
            <person name="Boedeker C."/>
            <person name="Pinto D."/>
            <person name="Vollmers J."/>
            <person name="Rivas-Marin E."/>
            <person name="Kohn T."/>
            <person name="Peeters S.H."/>
            <person name="Heuer A."/>
            <person name="Rast P."/>
            <person name="Oberbeckmann S."/>
            <person name="Bunk B."/>
            <person name="Jeske O."/>
            <person name="Meyerdierks A."/>
            <person name="Storesund J.E."/>
            <person name="Kallscheuer N."/>
            <person name="Luecker S."/>
            <person name="Lage O.M."/>
            <person name="Pohl T."/>
            <person name="Merkel B.J."/>
            <person name="Hornburger P."/>
            <person name="Mueller R.-W."/>
            <person name="Bruemmer F."/>
            <person name="Labrenz M."/>
            <person name="Spormann A.M."/>
            <person name="Op Den Camp H."/>
            <person name="Overmann J."/>
            <person name="Amann R."/>
            <person name="Jetten M.S.M."/>
            <person name="Mascher T."/>
            <person name="Medema M.H."/>
            <person name="Devos D.P."/>
            <person name="Kaster A.-K."/>
            <person name="Ovreas L."/>
            <person name="Rohde M."/>
            <person name="Galperin M.Y."/>
            <person name="Jogler C."/>
        </authorList>
    </citation>
    <scope>NUCLEOTIDE SEQUENCE [LARGE SCALE GENOMIC DNA]</scope>
    <source>
        <strain evidence="5 6">CA54</strain>
    </source>
</reference>
<proteinExistence type="inferred from homology"/>
<dbReference type="EMBL" id="SJPP01000002">
    <property type="protein sequence ID" value="TWU09676.1"/>
    <property type="molecule type" value="Genomic_DNA"/>
</dbReference>
<dbReference type="InterPro" id="IPR050764">
    <property type="entry name" value="CbbQ/NirQ/NorQ/GpvN"/>
</dbReference>
<dbReference type="GO" id="GO:0005524">
    <property type="term" value="F:ATP binding"/>
    <property type="evidence" value="ECO:0007669"/>
    <property type="project" value="UniProtKB-KW"/>
</dbReference>
<evidence type="ECO:0000313" key="5">
    <source>
        <dbReference type="EMBL" id="TWU09676.1"/>
    </source>
</evidence>
<dbReference type="GO" id="GO:0016887">
    <property type="term" value="F:ATP hydrolysis activity"/>
    <property type="evidence" value="ECO:0007669"/>
    <property type="project" value="InterPro"/>
</dbReference>
<feature type="domain" description="AAA+ ATPase" evidence="4">
    <location>
        <begin position="40"/>
        <end position="181"/>
    </location>
</feature>
<evidence type="ECO:0000259" key="4">
    <source>
        <dbReference type="SMART" id="SM00382"/>
    </source>
</evidence>
<gene>
    <name evidence="5" type="primary">ravA_3</name>
    <name evidence="5" type="ORF">CA54_49180</name>
</gene>
<dbReference type="InterPro" id="IPR041628">
    <property type="entry name" value="ChlI/MoxR_AAA_lid"/>
</dbReference>
<keyword evidence="6" id="KW-1185">Reference proteome</keyword>
<accession>A0A5C6BEF7</accession>
<dbReference type="InterPro" id="IPR027417">
    <property type="entry name" value="P-loop_NTPase"/>
</dbReference>
<dbReference type="CDD" id="cd00009">
    <property type="entry name" value="AAA"/>
    <property type="match status" value="1"/>
</dbReference>
<dbReference type="InterPro" id="IPR003593">
    <property type="entry name" value="AAA+_ATPase"/>
</dbReference>
<dbReference type="InterPro" id="IPR011703">
    <property type="entry name" value="ATPase_AAA-3"/>
</dbReference>
<dbReference type="SUPFAM" id="SSF52540">
    <property type="entry name" value="P-loop containing nucleoside triphosphate hydrolases"/>
    <property type="match status" value="1"/>
</dbReference>
<dbReference type="RefSeq" id="WP_146373344.1">
    <property type="nucleotide sequence ID" value="NZ_SJPP01000002.1"/>
</dbReference>
<evidence type="ECO:0000313" key="6">
    <source>
        <dbReference type="Proteomes" id="UP000320735"/>
    </source>
</evidence>
<dbReference type="PANTHER" id="PTHR42759:SF5">
    <property type="entry name" value="METHANOL DEHYDROGENASE REGULATOR"/>
    <property type="match status" value="1"/>
</dbReference>
<keyword evidence="2" id="KW-0067">ATP-binding</keyword>
<name>A0A5C6BEF7_9PLAN</name>
<comment type="caution">
    <text evidence="5">The sequence shown here is derived from an EMBL/GenBank/DDBJ whole genome shotgun (WGS) entry which is preliminary data.</text>
</comment>
<evidence type="ECO:0000256" key="3">
    <source>
        <dbReference type="ARBA" id="ARBA00061607"/>
    </source>
</evidence>
<organism evidence="5 6">
    <name type="scientific">Symmachiella macrocystis</name>
    <dbReference type="NCBI Taxonomy" id="2527985"/>
    <lineage>
        <taxon>Bacteria</taxon>
        <taxon>Pseudomonadati</taxon>
        <taxon>Planctomycetota</taxon>
        <taxon>Planctomycetia</taxon>
        <taxon>Planctomycetales</taxon>
        <taxon>Planctomycetaceae</taxon>
        <taxon>Symmachiella</taxon>
    </lineage>
</organism>
<sequence length="316" mass="34658">MSTETSSDLSAKVQSLHQNLATVIQGKSEVLDILVIALLSGGSVLMEDVPGVGKTTLAKALAKSIDVEFQRVQFTPDLLPNDILGSSIYNPVDGTFTFRKGPVFCNVLLADEINRASPRTQSALLEAMSESQATIEGMQHDLPAPFIVLATQNPVDYHGTYPLPEAQLDRFLVQLDLGYPDAQTEVDILFSQAERHPLENLESVLSHEDVLQLQAAVKQIRVDESVARYIVDLIQQSRNDSRLKLGVSPRGSLMLFRASQAAAFAAGRDYVLPDDVQKLALHVLPHRLILTSKAKYGSDNKKEIVAEILKHVRVPT</sequence>
<evidence type="ECO:0000256" key="2">
    <source>
        <dbReference type="ARBA" id="ARBA00022840"/>
    </source>
</evidence>
<dbReference type="AlphaFoldDB" id="A0A5C6BEF7"/>
<evidence type="ECO:0000256" key="1">
    <source>
        <dbReference type="ARBA" id="ARBA00022741"/>
    </source>
</evidence>